<dbReference type="InterPro" id="IPR052074">
    <property type="entry name" value="NonRcpt_TyrProt_Phosphatase"/>
</dbReference>
<feature type="domain" description="FERM" evidence="1">
    <location>
        <begin position="1"/>
        <end position="187"/>
    </location>
</feature>
<dbReference type="InParanoid" id="A0A3P7EIA6"/>
<dbReference type="InterPro" id="IPR000299">
    <property type="entry name" value="FERM_domain"/>
</dbReference>
<dbReference type="AlphaFoldDB" id="A0A3P7EIA6"/>
<dbReference type="OrthoDB" id="165498at2759"/>
<protein>
    <recommendedName>
        <fullName evidence="1">FERM domain-containing protein</fullName>
    </recommendedName>
</protein>
<dbReference type="EMBL" id="UYWW01008875">
    <property type="protein sequence ID" value="VDM16137.1"/>
    <property type="molecule type" value="Genomic_DNA"/>
</dbReference>
<dbReference type="PANTHER" id="PTHR46900">
    <property type="entry name" value="TYROSINE-PROTEIN PHOSPHATASE NON-RECEPTOR TYPE 13"/>
    <property type="match status" value="1"/>
</dbReference>
<dbReference type="PROSITE" id="PS50057">
    <property type="entry name" value="FERM_3"/>
    <property type="match status" value="1"/>
</dbReference>
<evidence type="ECO:0000313" key="3">
    <source>
        <dbReference type="Proteomes" id="UP000270924"/>
    </source>
</evidence>
<dbReference type="SUPFAM" id="SSF47031">
    <property type="entry name" value="Second domain of FERM"/>
    <property type="match status" value="1"/>
</dbReference>
<accession>A0A3P7EIA6</accession>
<sequence>MDGHQRLEKFAPPGWKNARQYGSSKRLYILFLRFRYYPASIAFMRTEVVLHELYLQLRRDILDDRIQPKRDLLYDLAAFALQSEYSDQPNVTVLDYFDLQHYIPKLCQRLSDYGAHLHRVFASKPSINLGNTPLGDPETGVAQWIGIMTRGIVLFEEERFSLTLWSCNNESIRNVFCWFPILFQTTF</sequence>
<keyword evidence="3" id="KW-1185">Reference proteome</keyword>
<dbReference type="InterPro" id="IPR035963">
    <property type="entry name" value="FERM_2"/>
</dbReference>
<dbReference type="Pfam" id="PF00373">
    <property type="entry name" value="FERM_M"/>
    <property type="match status" value="1"/>
</dbReference>
<reference evidence="2 3" key="1">
    <citation type="submission" date="2018-11" db="EMBL/GenBank/DDBJ databases">
        <authorList>
            <consortium name="Pathogen Informatics"/>
        </authorList>
    </citation>
    <scope>NUCLEOTIDE SEQUENCE [LARGE SCALE GENOMIC DNA]</scope>
</reference>
<proteinExistence type="predicted"/>
<dbReference type="Proteomes" id="UP000270924">
    <property type="component" value="Unassembled WGS sequence"/>
</dbReference>
<dbReference type="InterPro" id="IPR019748">
    <property type="entry name" value="FERM_central"/>
</dbReference>
<dbReference type="InterPro" id="IPR014352">
    <property type="entry name" value="FERM/acyl-CoA-bd_prot_sf"/>
</dbReference>
<organism evidence="2 3">
    <name type="scientific">Wuchereria bancrofti</name>
    <dbReference type="NCBI Taxonomy" id="6293"/>
    <lineage>
        <taxon>Eukaryota</taxon>
        <taxon>Metazoa</taxon>
        <taxon>Ecdysozoa</taxon>
        <taxon>Nematoda</taxon>
        <taxon>Chromadorea</taxon>
        <taxon>Rhabditida</taxon>
        <taxon>Spirurina</taxon>
        <taxon>Spiruromorpha</taxon>
        <taxon>Filarioidea</taxon>
        <taxon>Onchocercidae</taxon>
        <taxon>Wuchereria</taxon>
    </lineage>
</organism>
<dbReference type="PANTHER" id="PTHR46900:SF2">
    <property type="entry name" value="TYROSINE-PROTEIN PHOSPHATASE NON-RECEPTOR TYPE 13"/>
    <property type="match status" value="1"/>
</dbReference>
<evidence type="ECO:0000259" key="1">
    <source>
        <dbReference type="PROSITE" id="PS50057"/>
    </source>
</evidence>
<dbReference type="CDD" id="cd14473">
    <property type="entry name" value="FERM_B-lobe"/>
    <property type="match status" value="1"/>
</dbReference>
<name>A0A3P7EIA6_WUCBA</name>
<evidence type="ECO:0000313" key="2">
    <source>
        <dbReference type="EMBL" id="VDM16137.1"/>
    </source>
</evidence>
<gene>
    <name evidence="2" type="ORF">WBA_LOCUS9281</name>
</gene>
<dbReference type="Gene3D" id="1.20.80.10">
    <property type="match status" value="1"/>
</dbReference>